<gene>
    <name evidence="3" type="ORF">PILCRDRAFT_94024</name>
</gene>
<proteinExistence type="predicted"/>
<dbReference type="InParanoid" id="A0A0C3ABG6"/>
<dbReference type="EMBL" id="KN833486">
    <property type="protein sequence ID" value="KIM71108.1"/>
    <property type="molecule type" value="Genomic_DNA"/>
</dbReference>
<dbReference type="AlphaFoldDB" id="A0A0C3ABG6"/>
<dbReference type="STRING" id="765440.A0A0C3ABG6"/>
<keyword evidence="4" id="KW-1185">Reference proteome</keyword>
<organism evidence="3 4">
    <name type="scientific">Piloderma croceum (strain F 1598)</name>
    <dbReference type="NCBI Taxonomy" id="765440"/>
    <lineage>
        <taxon>Eukaryota</taxon>
        <taxon>Fungi</taxon>
        <taxon>Dikarya</taxon>
        <taxon>Basidiomycota</taxon>
        <taxon>Agaricomycotina</taxon>
        <taxon>Agaricomycetes</taxon>
        <taxon>Agaricomycetidae</taxon>
        <taxon>Atheliales</taxon>
        <taxon>Atheliaceae</taxon>
        <taxon>Piloderma</taxon>
    </lineage>
</organism>
<dbReference type="InterPro" id="IPR011320">
    <property type="entry name" value="RNase_H1_N"/>
</dbReference>
<feature type="region of interest" description="Disordered" evidence="1">
    <location>
        <begin position="35"/>
        <end position="65"/>
    </location>
</feature>
<dbReference type="InterPro" id="IPR037056">
    <property type="entry name" value="RNase_H1_N_sf"/>
</dbReference>
<dbReference type="SUPFAM" id="SSF55658">
    <property type="entry name" value="L9 N-domain-like"/>
    <property type="match status" value="1"/>
</dbReference>
<dbReference type="InterPro" id="IPR009027">
    <property type="entry name" value="Ribosomal_bL9/RNase_H1_N"/>
</dbReference>
<protein>
    <recommendedName>
        <fullName evidence="2">Ribonuclease H1 N-terminal domain-containing protein</fullName>
    </recommendedName>
</protein>
<dbReference type="OrthoDB" id="3270804at2759"/>
<evidence type="ECO:0000259" key="2">
    <source>
        <dbReference type="Pfam" id="PF01693"/>
    </source>
</evidence>
<feature type="domain" description="Ribonuclease H1 N-terminal" evidence="2">
    <location>
        <begin position="115"/>
        <end position="157"/>
    </location>
</feature>
<evidence type="ECO:0000313" key="3">
    <source>
        <dbReference type="EMBL" id="KIM71108.1"/>
    </source>
</evidence>
<dbReference type="Proteomes" id="UP000054166">
    <property type="component" value="Unassembled WGS sequence"/>
</dbReference>
<dbReference type="Gene3D" id="3.40.970.10">
    <property type="entry name" value="Ribonuclease H1, N-terminal domain"/>
    <property type="match status" value="1"/>
</dbReference>
<dbReference type="HOGENOM" id="CLU_1555857_0_0_1"/>
<name>A0A0C3ABG6_PILCF</name>
<evidence type="ECO:0000313" key="4">
    <source>
        <dbReference type="Proteomes" id="UP000054166"/>
    </source>
</evidence>
<accession>A0A0C3ABG6</accession>
<dbReference type="Pfam" id="PF01693">
    <property type="entry name" value="Cauli_VI"/>
    <property type="match status" value="1"/>
</dbReference>
<evidence type="ECO:0000256" key="1">
    <source>
        <dbReference type="SAM" id="MobiDB-lite"/>
    </source>
</evidence>
<reference evidence="3 4" key="1">
    <citation type="submission" date="2014-04" db="EMBL/GenBank/DDBJ databases">
        <authorList>
            <consortium name="DOE Joint Genome Institute"/>
            <person name="Kuo A."/>
            <person name="Tarkka M."/>
            <person name="Buscot F."/>
            <person name="Kohler A."/>
            <person name="Nagy L.G."/>
            <person name="Floudas D."/>
            <person name="Copeland A."/>
            <person name="Barry K.W."/>
            <person name="Cichocki N."/>
            <person name="Veneault-Fourrey C."/>
            <person name="LaButti K."/>
            <person name="Lindquist E.A."/>
            <person name="Lipzen A."/>
            <person name="Lundell T."/>
            <person name="Morin E."/>
            <person name="Murat C."/>
            <person name="Sun H."/>
            <person name="Tunlid A."/>
            <person name="Henrissat B."/>
            <person name="Grigoriev I.V."/>
            <person name="Hibbett D.S."/>
            <person name="Martin F."/>
            <person name="Nordberg H.P."/>
            <person name="Cantor M.N."/>
            <person name="Hua S.X."/>
        </authorList>
    </citation>
    <scope>NUCLEOTIDE SEQUENCE [LARGE SCALE GENOMIC DNA]</scope>
    <source>
        <strain evidence="3 4">F 1598</strain>
    </source>
</reference>
<reference evidence="4" key="2">
    <citation type="submission" date="2015-01" db="EMBL/GenBank/DDBJ databases">
        <title>Evolutionary Origins and Diversification of the Mycorrhizal Mutualists.</title>
        <authorList>
            <consortium name="DOE Joint Genome Institute"/>
            <consortium name="Mycorrhizal Genomics Consortium"/>
            <person name="Kohler A."/>
            <person name="Kuo A."/>
            <person name="Nagy L.G."/>
            <person name="Floudas D."/>
            <person name="Copeland A."/>
            <person name="Barry K.W."/>
            <person name="Cichocki N."/>
            <person name="Veneault-Fourrey C."/>
            <person name="LaButti K."/>
            <person name="Lindquist E.A."/>
            <person name="Lipzen A."/>
            <person name="Lundell T."/>
            <person name="Morin E."/>
            <person name="Murat C."/>
            <person name="Riley R."/>
            <person name="Ohm R."/>
            <person name="Sun H."/>
            <person name="Tunlid A."/>
            <person name="Henrissat B."/>
            <person name="Grigoriev I.V."/>
            <person name="Hibbett D.S."/>
            <person name="Martin F."/>
        </authorList>
    </citation>
    <scope>NUCLEOTIDE SEQUENCE [LARGE SCALE GENOMIC DNA]</scope>
    <source>
        <strain evidence="4">F 1598</strain>
    </source>
</reference>
<sequence>MVQHVTTEGTSDAVPTPDLASLMLTAMSLGCTRTPAPTISGANTRTTTTSGAANARTTTTSGAANARATTTPVGNMRTSATSQHPVVANVTSIPSSGTSAPVAAVVGASANTSQKWYCVTVGRQVGVFQGPENVISLVTGISGACYPRHSSRASAQAAFDRAYAEGKVEVRT</sequence>